<gene>
    <name evidence="2" type="primary">LOC106157364</name>
</gene>
<organism evidence="1 2">
    <name type="scientific">Lingula anatina</name>
    <name type="common">Brachiopod</name>
    <name type="synonym">Lingula unguis</name>
    <dbReference type="NCBI Taxonomy" id="7574"/>
    <lineage>
        <taxon>Eukaryota</taxon>
        <taxon>Metazoa</taxon>
        <taxon>Spiralia</taxon>
        <taxon>Lophotrochozoa</taxon>
        <taxon>Brachiopoda</taxon>
        <taxon>Linguliformea</taxon>
        <taxon>Lingulata</taxon>
        <taxon>Lingulida</taxon>
        <taxon>Linguloidea</taxon>
        <taxon>Lingulidae</taxon>
        <taxon>Lingula</taxon>
    </lineage>
</organism>
<dbReference type="Proteomes" id="UP000085678">
    <property type="component" value="Unplaced"/>
</dbReference>
<reference evidence="2" key="1">
    <citation type="submission" date="2025-08" db="UniProtKB">
        <authorList>
            <consortium name="RefSeq"/>
        </authorList>
    </citation>
    <scope>IDENTIFICATION</scope>
    <source>
        <tissue evidence="2">Gonads</tissue>
    </source>
</reference>
<dbReference type="GO" id="GO:0005615">
    <property type="term" value="C:extracellular space"/>
    <property type="evidence" value="ECO:0007669"/>
    <property type="project" value="TreeGrafter"/>
</dbReference>
<dbReference type="InParanoid" id="A0A1S3HQW8"/>
<name>A0A1S3HQW8_LINAN</name>
<accession>A0A1S3HQW8</accession>
<evidence type="ECO:0000313" key="1">
    <source>
        <dbReference type="Proteomes" id="UP000085678"/>
    </source>
</evidence>
<keyword evidence="1" id="KW-1185">Reference proteome</keyword>
<dbReference type="PANTHER" id="PTHR24024:SF18">
    <property type="entry name" value="SHORT-CHAIN COLLAGEN C4-LIKE"/>
    <property type="match status" value="1"/>
</dbReference>
<protein>
    <submittedName>
        <fullName evidence="2">Uncharacterized protein LOC106157364</fullName>
    </submittedName>
</protein>
<dbReference type="RefSeq" id="XP_013388448.1">
    <property type="nucleotide sequence ID" value="XM_013532994.2"/>
</dbReference>
<proteinExistence type="predicted"/>
<sequence>MGYYTNDPFQRINVGGKNFKDHDAPCAVCYTQNRTSHVMIPAWKTCPAEWTLEYHGYLVAQYYSQYRTEFVCLDEAPEAVRGGEINRNGALFYVVQAKCGQALPCPNYVEGRELTCVVCSK</sequence>
<dbReference type="InterPro" id="IPR051077">
    <property type="entry name" value="Ca-dependent_lectin"/>
</dbReference>
<dbReference type="AlphaFoldDB" id="A0A1S3HQW8"/>
<dbReference type="PANTHER" id="PTHR24024">
    <property type="entry name" value="PULMONARY SURFACTANT-ASSOCIATED PROTEIN A"/>
    <property type="match status" value="1"/>
</dbReference>
<dbReference type="GeneID" id="106157364"/>
<dbReference type="KEGG" id="lak:106157364"/>
<dbReference type="OrthoDB" id="6117306at2759"/>
<evidence type="ECO:0000313" key="2">
    <source>
        <dbReference type="RefSeq" id="XP_013388448.1"/>
    </source>
</evidence>